<sequence>MAMAPLVAITLSEGFFKPNQVNCTAVYNDGRIVYGTDDGVYLQEMKKDPAKVLAAKDVSQVDVLEDSQLLILRSKRQVLTFPLDALDSTDPAAGLNRATSISKEAFFKVGFCLDRVLVTTVKTSKLSATFKVLELAQATKKLPGESTTLKVFKEFYFASEVTSIHYLKTRLCVAGSSGFGVIDLENLETQGLLDPSDEALHFFAKKPPRSFLPWQHRAEPPRPMVMYRIHTEFLLCYDKFAFYVDRSGKRARNEVMITWEGQPTGFALRWPYVLAFSPSFVEIRNIESGVIRQKIPGSNIRLLFSNTPPSVDASGGGRLPYEGQHLDQLRQGSDEILMASEDGILSLRLAESPQD</sequence>
<name>A0A8H7DGB3_9AGAR</name>
<dbReference type="Pfam" id="PF00780">
    <property type="entry name" value="CNH"/>
    <property type="match status" value="1"/>
</dbReference>
<evidence type="ECO:0000313" key="3">
    <source>
        <dbReference type="EMBL" id="KAF7370346.1"/>
    </source>
</evidence>
<dbReference type="GO" id="GO:0005085">
    <property type="term" value="F:guanyl-nucleotide exchange factor activity"/>
    <property type="evidence" value="ECO:0007669"/>
    <property type="project" value="UniProtKB-KW"/>
</dbReference>
<evidence type="ECO:0000259" key="2">
    <source>
        <dbReference type="PROSITE" id="PS50219"/>
    </source>
</evidence>
<dbReference type="InterPro" id="IPR052233">
    <property type="entry name" value="Rho-type_GEFs"/>
</dbReference>
<dbReference type="InterPro" id="IPR001180">
    <property type="entry name" value="CNH_dom"/>
</dbReference>
<keyword evidence="4" id="KW-1185">Reference proteome</keyword>
<protein>
    <submittedName>
        <fullName evidence="3">RhoGEF Rgf2</fullName>
    </submittedName>
</protein>
<evidence type="ECO:0000256" key="1">
    <source>
        <dbReference type="ARBA" id="ARBA00022658"/>
    </source>
</evidence>
<keyword evidence="1" id="KW-0344">Guanine-nucleotide releasing factor</keyword>
<dbReference type="PANTHER" id="PTHR46572">
    <property type="entry name" value="RHO1 GDP-GTP EXCHANGE PROTEIN 1-RELATED"/>
    <property type="match status" value="1"/>
</dbReference>
<dbReference type="Proteomes" id="UP000623467">
    <property type="component" value="Unassembled WGS sequence"/>
</dbReference>
<dbReference type="SMART" id="SM00036">
    <property type="entry name" value="CNH"/>
    <property type="match status" value="1"/>
</dbReference>
<dbReference type="PANTHER" id="PTHR46572:SF2">
    <property type="entry name" value="RHO1 GDP-GTP EXCHANGE PROTEIN 1-RELATED"/>
    <property type="match status" value="1"/>
</dbReference>
<proteinExistence type="predicted"/>
<dbReference type="PROSITE" id="PS50219">
    <property type="entry name" value="CNH"/>
    <property type="match status" value="1"/>
</dbReference>
<gene>
    <name evidence="3" type="ORF">MSAN_00666000</name>
</gene>
<evidence type="ECO:0000313" key="4">
    <source>
        <dbReference type="Proteomes" id="UP000623467"/>
    </source>
</evidence>
<dbReference type="AlphaFoldDB" id="A0A8H7DGB3"/>
<accession>A0A8H7DGB3</accession>
<dbReference type="OrthoDB" id="2272012at2759"/>
<feature type="domain" description="CNH" evidence="2">
    <location>
        <begin position="18"/>
        <end position="310"/>
    </location>
</feature>
<dbReference type="EMBL" id="JACAZH010000004">
    <property type="protein sequence ID" value="KAF7370346.1"/>
    <property type="molecule type" value="Genomic_DNA"/>
</dbReference>
<comment type="caution">
    <text evidence="3">The sequence shown here is derived from an EMBL/GenBank/DDBJ whole genome shotgun (WGS) entry which is preliminary data.</text>
</comment>
<reference evidence="3" key="1">
    <citation type="submission" date="2020-05" db="EMBL/GenBank/DDBJ databases">
        <title>Mycena genomes resolve the evolution of fungal bioluminescence.</title>
        <authorList>
            <person name="Tsai I.J."/>
        </authorList>
    </citation>
    <scope>NUCLEOTIDE SEQUENCE</scope>
    <source>
        <strain evidence="3">160909Yilan</strain>
    </source>
</reference>
<organism evidence="3 4">
    <name type="scientific">Mycena sanguinolenta</name>
    <dbReference type="NCBI Taxonomy" id="230812"/>
    <lineage>
        <taxon>Eukaryota</taxon>
        <taxon>Fungi</taxon>
        <taxon>Dikarya</taxon>
        <taxon>Basidiomycota</taxon>
        <taxon>Agaricomycotina</taxon>
        <taxon>Agaricomycetes</taxon>
        <taxon>Agaricomycetidae</taxon>
        <taxon>Agaricales</taxon>
        <taxon>Marasmiineae</taxon>
        <taxon>Mycenaceae</taxon>
        <taxon>Mycena</taxon>
    </lineage>
</organism>